<proteinExistence type="predicted"/>
<comment type="caution">
    <text evidence="1">The sequence shown here is derived from an EMBL/GenBank/DDBJ whole genome shotgun (WGS) entry which is preliminary data.</text>
</comment>
<dbReference type="Proteomes" id="UP000487882">
    <property type="component" value="Unassembled WGS sequence"/>
</dbReference>
<protein>
    <submittedName>
        <fullName evidence="1">CTP synthase</fullName>
    </submittedName>
</protein>
<dbReference type="AlphaFoldDB" id="A0A7K1J600"/>
<reference evidence="1 2" key="1">
    <citation type="submission" date="2019-09" db="EMBL/GenBank/DDBJ databases">
        <title>Bifidobacterium canis sp. nov., isolated from the digestive tract of German Shepherd dog puppy.</title>
        <authorList>
            <person name="Bunesova V."/>
        </authorList>
    </citation>
    <scope>NUCLEOTIDE SEQUENCE [LARGE SCALE GENOMIC DNA]</scope>
    <source>
        <strain evidence="1 2">GSD1FS</strain>
    </source>
</reference>
<sequence length="281" mass="31590">MRRRSCGKRSRLPREPHILLERYRSSISIGCSLGRRQHVYAASIFRGTRSLGFHCRDAHHRTDSKQLRRIYCSNVETERVNGVPVTTLARTALDCVFTMEPCAAIAILDACFRAGLTQQELLQECVENGMDCSAVLTLLPHVNPSSENGGEAYAHAVITAQLGFRKPQQQVELIDPLTNNTHRPDFYWVLEDGTIIVAELDGSEKYVNPQMTGARAIHEVVADEREREKSLERAGVKRIVRFTFDEVLHSDQLRDKLLDAGVPTDFKSVVNINGHQVAVIE</sequence>
<name>A0A7K1J600_9BIFI</name>
<evidence type="ECO:0000313" key="1">
    <source>
        <dbReference type="EMBL" id="MUH60022.1"/>
    </source>
</evidence>
<accession>A0A7K1J600</accession>
<gene>
    <name evidence="1" type="ORF">GSD1FS_1367</name>
</gene>
<organism evidence="1 2">
    <name type="scientific">Bifidobacterium canis</name>
    <dbReference type="NCBI Taxonomy" id="2610880"/>
    <lineage>
        <taxon>Bacteria</taxon>
        <taxon>Bacillati</taxon>
        <taxon>Actinomycetota</taxon>
        <taxon>Actinomycetes</taxon>
        <taxon>Bifidobacteriales</taxon>
        <taxon>Bifidobacteriaceae</taxon>
        <taxon>Bifidobacterium</taxon>
    </lineage>
</organism>
<dbReference type="EMBL" id="WNLP01000006">
    <property type="protein sequence ID" value="MUH60022.1"/>
    <property type="molecule type" value="Genomic_DNA"/>
</dbReference>
<keyword evidence="2" id="KW-1185">Reference proteome</keyword>
<evidence type="ECO:0000313" key="2">
    <source>
        <dbReference type="Proteomes" id="UP000487882"/>
    </source>
</evidence>